<evidence type="ECO:0000313" key="3">
    <source>
        <dbReference type="Proteomes" id="UP000811619"/>
    </source>
</evidence>
<feature type="compositionally biased region" description="Gly residues" evidence="1">
    <location>
        <begin position="74"/>
        <end position="83"/>
    </location>
</feature>
<accession>A0A8K0J7D1</accession>
<evidence type="ECO:0000256" key="1">
    <source>
        <dbReference type="SAM" id="MobiDB-lite"/>
    </source>
</evidence>
<dbReference type="Proteomes" id="UP000811619">
    <property type="component" value="Unassembled WGS sequence"/>
</dbReference>
<dbReference type="EMBL" id="SRPY01000272">
    <property type="protein sequence ID" value="KAG5926394.1"/>
    <property type="molecule type" value="Genomic_DNA"/>
</dbReference>
<comment type="caution">
    <text evidence="2">The sequence shown here is derived from an EMBL/GenBank/DDBJ whole genome shotgun (WGS) entry which is preliminary data.</text>
</comment>
<gene>
    <name evidence="2" type="ORF">E4U42_003371</name>
</gene>
<evidence type="ECO:0000313" key="2">
    <source>
        <dbReference type="EMBL" id="KAG5926394.1"/>
    </source>
</evidence>
<feature type="non-terminal residue" evidence="2">
    <location>
        <position position="1"/>
    </location>
</feature>
<name>A0A8K0J7D1_9HYPO</name>
<feature type="compositionally biased region" description="Basic and acidic residues" evidence="1">
    <location>
        <begin position="50"/>
        <end position="73"/>
    </location>
</feature>
<keyword evidence="3" id="KW-1185">Reference proteome</keyword>
<protein>
    <submittedName>
        <fullName evidence="2">Uncharacterized protein</fullName>
    </submittedName>
</protein>
<feature type="compositionally biased region" description="Basic and acidic residues" evidence="1">
    <location>
        <begin position="124"/>
        <end position="141"/>
    </location>
</feature>
<sequence length="141" mass="14737">LRHGRRLGRRAARLHHHGRVGQEASLLGRDARRQVAHLQRAGLGRAAADVQRDGRRVRADRRHGEGTRARGGDGGDGGRGGQGRQEERGGGPAAPVDRHLAAAATTAAVSPGLGAGRGAAGVPVRDERERGPERRGVCVSV</sequence>
<reference evidence="2" key="1">
    <citation type="journal article" date="2020" name="bioRxiv">
        <title>Whole genome comparisons of ergot fungi reveals the divergence and evolution of species within the genus Claviceps are the result of varying mechanisms driving genome evolution and host range expansion.</title>
        <authorList>
            <person name="Wyka S.A."/>
            <person name="Mondo S.J."/>
            <person name="Liu M."/>
            <person name="Dettman J."/>
            <person name="Nalam V."/>
            <person name="Broders K.D."/>
        </authorList>
    </citation>
    <scope>NUCLEOTIDE SEQUENCE</scope>
    <source>
        <strain evidence="2">CCC 489</strain>
    </source>
</reference>
<proteinExistence type="predicted"/>
<feature type="region of interest" description="Disordered" evidence="1">
    <location>
        <begin position="40"/>
        <end position="141"/>
    </location>
</feature>
<feature type="non-terminal residue" evidence="2">
    <location>
        <position position="141"/>
    </location>
</feature>
<dbReference type="AlphaFoldDB" id="A0A8K0J7D1"/>
<organism evidence="2 3">
    <name type="scientific">Claviceps africana</name>
    <dbReference type="NCBI Taxonomy" id="83212"/>
    <lineage>
        <taxon>Eukaryota</taxon>
        <taxon>Fungi</taxon>
        <taxon>Dikarya</taxon>
        <taxon>Ascomycota</taxon>
        <taxon>Pezizomycotina</taxon>
        <taxon>Sordariomycetes</taxon>
        <taxon>Hypocreomycetidae</taxon>
        <taxon>Hypocreales</taxon>
        <taxon>Clavicipitaceae</taxon>
        <taxon>Claviceps</taxon>
    </lineage>
</organism>